<dbReference type="Proteomes" id="UP000522333">
    <property type="component" value="Unassembled WGS sequence"/>
</dbReference>
<gene>
    <name evidence="6" type="ORF">HF854_08905</name>
</gene>
<dbReference type="PROSITE" id="PS00622">
    <property type="entry name" value="HTH_LUXR_1"/>
    <property type="match status" value="1"/>
</dbReference>
<accession>A0A848CJZ0</accession>
<dbReference type="PRINTS" id="PR00038">
    <property type="entry name" value="HTHLUXR"/>
</dbReference>
<dbReference type="GO" id="GO:0006355">
    <property type="term" value="P:regulation of DNA-templated transcription"/>
    <property type="evidence" value="ECO:0007669"/>
    <property type="project" value="InterPro"/>
</dbReference>
<comment type="caution">
    <text evidence="6">The sequence shown here is derived from an EMBL/GenBank/DDBJ whole genome shotgun (WGS) entry which is preliminary data.</text>
</comment>
<dbReference type="GO" id="GO:0003677">
    <property type="term" value="F:DNA binding"/>
    <property type="evidence" value="ECO:0007669"/>
    <property type="project" value="UniProtKB-KW"/>
</dbReference>
<proteinExistence type="predicted"/>
<dbReference type="SMART" id="SM00421">
    <property type="entry name" value="HTH_LUXR"/>
    <property type="match status" value="1"/>
</dbReference>
<dbReference type="PANTHER" id="PTHR44688">
    <property type="entry name" value="DNA-BINDING TRANSCRIPTIONAL ACTIVATOR DEVR_DOSR"/>
    <property type="match status" value="1"/>
</dbReference>
<keyword evidence="3" id="KW-0804">Transcription</keyword>
<dbReference type="AlphaFoldDB" id="A0A848CJZ0"/>
<evidence type="ECO:0000256" key="1">
    <source>
        <dbReference type="ARBA" id="ARBA00023015"/>
    </source>
</evidence>
<feature type="transmembrane region" description="Helical" evidence="4">
    <location>
        <begin position="317"/>
        <end position="338"/>
    </location>
</feature>
<evidence type="ECO:0000256" key="3">
    <source>
        <dbReference type="ARBA" id="ARBA00023163"/>
    </source>
</evidence>
<evidence type="ECO:0000313" key="6">
    <source>
        <dbReference type="EMBL" id="NME52633.1"/>
    </source>
</evidence>
<dbReference type="Pfam" id="PF00196">
    <property type="entry name" value="GerE"/>
    <property type="match status" value="1"/>
</dbReference>
<reference evidence="6 7" key="1">
    <citation type="submission" date="2020-04" db="EMBL/GenBank/DDBJ databases">
        <authorList>
            <person name="Hitch T.C.A."/>
            <person name="Wylensek D."/>
            <person name="Clavel T."/>
        </authorList>
    </citation>
    <scope>NUCLEOTIDE SEQUENCE [LARGE SCALE GENOMIC DNA]</scope>
    <source>
        <strain evidence="6 7">PG-251-APC-1</strain>
    </source>
</reference>
<dbReference type="InterPro" id="IPR000792">
    <property type="entry name" value="Tscrpt_reg_LuxR_C"/>
</dbReference>
<keyword evidence="4" id="KW-0472">Membrane</keyword>
<name>A0A848CJZ0_9BACT</name>
<dbReference type="PANTHER" id="PTHR44688:SF16">
    <property type="entry name" value="DNA-BINDING TRANSCRIPTIONAL ACTIVATOR DEVR_DOSR"/>
    <property type="match status" value="1"/>
</dbReference>
<evidence type="ECO:0000259" key="5">
    <source>
        <dbReference type="PROSITE" id="PS50043"/>
    </source>
</evidence>
<organism evidence="6 7">
    <name type="scientific">Desulfovibrio piger</name>
    <dbReference type="NCBI Taxonomy" id="901"/>
    <lineage>
        <taxon>Bacteria</taxon>
        <taxon>Pseudomonadati</taxon>
        <taxon>Thermodesulfobacteriota</taxon>
        <taxon>Desulfovibrionia</taxon>
        <taxon>Desulfovibrionales</taxon>
        <taxon>Desulfovibrionaceae</taxon>
        <taxon>Desulfovibrio</taxon>
    </lineage>
</organism>
<keyword evidence="4" id="KW-0812">Transmembrane</keyword>
<dbReference type="PROSITE" id="PS50043">
    <property type="entry name" value="HTH_LUXR_2"/>
    <property type="match status" value="1"/>
</dbReference>
<dbReference type="CDD" id="cd06170">
    <property type="entry name" value="LuxR_C_like"/>
    <property type="match status" value="1"/>
</dbReference>
<sequence length="477" mass="53608">MDDYLTVYERNISLHMGNIVAASQRLASELTRVVEKTLAQNNAAFSDVTDNAQLIGKLEYESIPLLIQSLRESRSTGAFIILEATLNSSLPKAATSRCGVYLKINTPVNFNTVKAPVAWLRGMPQIASRYRFAIHNNWDMEFDISHISKWDELLQEAKQAPRNSYFFAKAHYLRGTWEKVLLICIPMYGENGEIYGVCGLEISSLLFKLAHAHLSPPLAGLTGVLALRQQDTEGGVSLDTGAGFQDGPALAIPEDSSVYKVTAEKDYNRYSDGEIVFVGREKPLRLAPLPLFGEDATWVAAVLLPQQRERSMLMHRYILVASFLMIFLAIALLLAIFFSRCYAAPVLKGIRNAREEGGSGGTTQIRELDELIAFMKAREQELICQMGENAHEMRDADQVELSAYRMFVNQIETLTKTERIVFDLYITGLNSHEIANKLNLSINTIRTHNRNIYAKLNVTSYKEMMVYIQMMTGRQQG</sequence>
<dbReference type="EMBL" id="JABAFY010000033">
    <property type="protein sequence ID" value="NME52633.1"/>
    <property type="molecule type" value="Genomic_DNA"/>
</dbReference>
<dbReference type="RefSeq" id="WP_168935964.1">
    <property type="nucleotide sequence ID" value="NZ_JABAFY010000033.1"/>
</dbReference>
<protein>
    <submittedName>
        <fullName evidence="6">LuxR family transcriptional regulator</fullName>
    </submittedName>
</protein>
<evidence type="ECO:0000313" key="7">
    <source>
        <dbReference type="Proteomes" id="UP000522333"/>
    </source>
</evidence>
<evidence type="ECO:0000256" key="4">
    <source>
        <dbReference type="SAM" id="Phobius"/>
    </source>
</evidence>
<keyword evidence="1" id="KW-0805">Transcription regulation</keyword>
<dbReference type="InterPro" id="IPR016032">
    <property type="entry name" value="Sig_transdc_resp-reg_C-effctor"/>
</dbReference>
<keyword evidence="2" id="KW-0238">DNA-binding</keyword>
<keyword evidence="4" id="KW-1133">Transmembrane helix</keyword>
<feature type="domain" description="HTH luxR-type" evidence="5">
    <location>
        <begin position="407"/>
        <end position="472"/>
    </location>
</feature>
<dbReference type="SUPFAM" id="SSF46894">
    <property type="entry name" value="C-terminal effector domain of the bipartite response regulators"/>
    <property type="match status" value="1"/>
</dbReference>
<evidence type="ECO:0000256" key="2">
    <source>
        <dbReference type="ARBA" id="ARBA00023125"/>
    </source>
</evidence>
<dbReference type="Gene3D" id="1.10.10.10">
    <property type="entry name" value="Winged helix-like DNA-binding domain superfamily/Winged helix DNA-binding domain"/>
    <property type="match status" value="1"/>
</dbReference>
<dbReference type="InterPro" id="IPR036388">
    <property type="entry name" value="WH-like_DNA-bd_sf"/>
</dbReference>